<accession>Q6FUB4</accession>
<evidence type="ECO:0000313" key="4">
    <source>
        <dbReference type="EMBL" id="CAG59104.1"/>
    </source>
</evidence>
<sequence>MSKAVITGAAAATAAVAAITFNQAVNEQGKRKQTALSITRDHQACSWTRIKEGLWDDAVSFKDALLLRGIYNDNTAKYIERGRDDLAQQISDSVKSSPPPQLQRSVKGRNVFSSMDEDRRNERDDSQDNKSIFNWGYNDIEKAKAVAIGEFDAANKKYNDILDKWKHSKTSFFSAGDAALKEQVENCKKMLEEKRQALKKASEDFNQYTKQSFNEISNNIDKQDVLNGIQNKKQDLWSWLKDDTSKDGKPDVDKLAAASVVGWGERAQEFAEEELEERRRSMQIGPSEAQRRLDELKKYKENGWFTYRKGDETEEEMAKRVIKGLEGWGETAAQLAREEYEDLKWQAAKTKEEAAALVDDASQKLAEAKSDVDKTASKWWQFGKEKKDEVHEKSLANYEAAKRDYENSKKALQKWTDKQRGNFWDMANDSVSSIQGQVDKAHEVVTDKLDDAKSYTKEKKN</sequence>
<keyword evidence="1" id="KW-0175">Coiled coil</keyword>
<dbReference type="FunCoup" id="Q6FUB4">
    <property type="interactions" value="207"/>
</dbReference>
<dbReference type="Proteomes" id="UP000002428">
    <property type="component" value="Chromosome F"/>
</dbReference>
<feature type="compositionally biased region" description="Basic and acidic residues" evidence="2">
    <location>
        <begin position="116"/>
        <end position="128"/>
    </location>
</feature>
<feature type="region of interest" description="Disordered" evidence="2">
    <location>
        <begin position="91"/>
        <end position="128"/>
    </location>
</feature>
<dbReference type="STRING" id="284593.Q6FUB4"/>
<dbReference type="HOGENOM" id="CLU_035516_0_0_1"/>
<dbReference type="OMA" id="IEYERYG"/>
<proteinExistence type="predicted"/>
<evidence type="ECO:0000313" key="5">
    <source>
        <dbReference type="Proteomes" id="UP000002428"/>
    </source>
</evidence>
<reference evidence="4 5" key="1">
    <citation type="journal article" date="2004" name="Nature">
        <title>Genome evolution in yeasts.</title>
        <authorList>
            <consortium name="Genolevures"/>
            <person name="Dujon B."/>
            <person name="Sherman D."/>
            <person name="Fischer G."/>
            <person name="Durrens P."/>
            <person name="Casaregola S."/>
            <person name="Lafontaine I."/>
            <person name="de Montigny J."/>
            <person name="Marck C."/>
            <person name="Neuveglise C."/>
            <person name="Talla E."/>
            <person name="Goffard N."/>
            <person name="Frangeul L."/>
            <person name="Aigle M."/>
            <person name="Anthouard V."/>
            <person name="Babour A."/>
            <person name="Barbe V."/>
            <person name="Barnay S."/>
            <person name="Blanchin S."/>
            <person name="Beckerich J.M."/>
            <person name="Beyne E."/>
            <person name="Bleykasten C."/>
            <person name="Boisrame A."/>
            <person name="Boyer J."/>
            <person name="Cattolico L."/>
            <person name="Confanioleri F."/>
            <person name="de Daruvar A."/>
            <person name="Despons L."/>
            <person name="Fabre E."/>
            <person name="Fairhead C."/>
            <person name="Ferry-Dumazet H."/>
            <person name="Groppi A."/>
            <person name="Hantraye F."/>
            <person name="Hennequin C."/>
            <person name="Jauniaux N."/>
            <person name="Joyet P."/>
            <person name="Kachouri R."/>
            <person name="Kerrest A."/>
            <person name="Koszul R."/>
            <person name="Lemaire M."/>
            <person name="Lesur I."/>
            <person name="Ma L."/>
            <person name="Muller H."/>
            <person name="Nicaud J.M."/>
            <person name="Nikolski M."/>
            <person name="Oztas S."/>
            <person name="Ozier-Kalogeropoulos O."/>
            <person name="Pellenz S."/>
            <person name="Potier S."/>
            <person name="Richard G.F."/>
            <person name="Straub M.L."/>
            <person name="Suleau A."/>
            <person name="Swennene D."/>
            <person name="Tekaia F."/>
            <person name="Wesolowski-Louvel M."/>
            <person name="Westhof E."/>
            <person name="Wirth B."/>
            <person name="Zeniou-Meyer M."/>
            <person name="Zivanovic I."/>
            <person name="Bolotin-Fukuhara M."/>
            <person name="Thierry A."/>
            <person name="Bouchier C."/>
            <person name="Caudron B."/>
            <person name="Scarpelli C."/>
            <person name="Gaillardin C."/>
            <person name="Weissenbach J."/>
            <person name="Wincker P."/>
            <person name="Souciet J.L."/>
        </authorList>
    </citation>
    <scope>NUCLEOTIDE SEQUENCE [LARGE SCALE GENOMIC DNA]</scope>
    <source>
        <strain evidence="5">ATCC 2001 / BCRC 20586 / JCM 3761 / NBRC 0622 / NRRL Y-65 / CBS 138</strain>
    </source>
</reference>
<dbReference type="VEuPathDB" id="FungiDB:CAGL0F04807g"/>
<evidence type="ECO:0008006" key="6">
    <source>
        <dbReference type="Google" id="ProtNLM"/>
    </source>
</evidence>
<organism evidence="4 5">
    <name type="scientific">Candida glabrata (strain ATCC 2001 / BCRC 20586 / JCM 3761 / NBRC 0622 / NRRL Y-65 / CBS 138)</name>
    <name type="common">Yeast</name>
    <name type="synonym">Nakaseomyces glabratus</name>
    <dbReference type="NCBI Taxonomy" id="284593"/>
    <lineage>
        <taxon>Eukaryota</taxon>
        <taxon>Fungi</taxon>
        <taxon>Dikarya</taxon>
        <taxon>Ascomycota</taxon>
        <taxon>Saccharomycotina</taxon>
        <taxon>Saccharomycetes</taxon>
        <taxon>Saccharomycetales</taxon>
        <taxon>Saccharomycetaceae</taxon>
        <taxon>Nakaseomyces</taxon>
    </lineage>
</organism>
<evidence type="ECO:0000256" key="1">
    <source>
        <dbReference type="SAM" id="Coils"/>
    </source>
</evidence>
<dbReference type="eggNOG" id="ENOG502QTPN">
    <property type="taxonomic scope" value="Eukaryota"/>
</dbReference>
<dbReference type="EMBL" id="CR380952">
    <property type="protein sequence ID" value="CAG59104.1"/>
    <property type="molecule type" value="Genomic_DNA"/>
</dbReference>
<keyword evidence="5" id="KW-1185">Reference proteome</keyword>
<dbReference type="InParanoid" id="Q6FUB4"/>
<evidence type="ECO:0000256" key="2">
    <source>
        <dbReference type="SAM" id="MobiDB-lite"/>
    </source>
</evidence>
<feature type="coiled-coil region" evidence="1">
    <location>
        <begin position="177"/>
        <end position="211"/>
    </location>
</feature>
<feature type="coiled-coil region" evidence="1">
    <location>
        <begin position="333"/>
        <end position="418"/>
    </location>
</feature>
<gene>
    <name evidence="3 4" type="ordered locus">CAGL0F04807g</name>
</gene>
<dbReference type="AlphaFoldDB" id="Q6FUB4"/>
<evidence type="ECO:0000313" key="3">
    <source>
        <dbReference type="CGD" id="CAL0129280"/>
    </source>
</evidence>
<name>Q6FUB4_CANGA</name>
<dbReference type="KEGG" id="cgr:2887877"/>
<protein>
    <recommendedName>
        <fullName evidence="6">Mitochondrial outer membrane protein OM45</fullName>
    </recommendedName>
</protein>
<dbReference type="CGD" id="CAL0129280">
    <property type="gene designation" value="CAGL0F04807g"/>
</dbReference>